<keyword evidence="3" id="KW-0337">GPI-anchor biosynthesis</keyword>
<dbReference type="EMBL" id="JAFEKC020000009">
    <property type="protein sequence ID" value="KAK0512693.1"/>
    <property type="molecule type" value="Genomic_DNA"/>
</dbReference>
<dbReference type="PANTHER" id="PTHR22760">
    <property type="entry name" value="GLYCOSYLTRANSFERASE"/>
    <property type="match status" value="1"/>
</dbReference>
<feature type="transmembrane region" description="Helical" evidence="11">
    <location>
        <begin position="170"/>
        <end position="191"/>
    </location>
</feature>
<comment type="caution">
    <text evidence="12">The sequence shown here is derived from an EMBL/GenBank/DDBJ whole genome shotgun (WGS) entry which is preliminary data.</text>
</comment>
<accession>A0AA39R3J4</accession>
<organism evidence="12 13">
    <name type="scientific">Cladonia borealis</name>
    <dbReference type="NCBI Taxonomy" id="184061"/>
    <lineage>
        <taxon>Eukaryota</taxon>
        <taxon>Fungi</taxon>
        <taxon>Dikarya</taxon>
        <taxon>Ascomycota</taxon>
        <taxon>Pezizomycotina</taxon>
        <taxon>Lecanoromycetes</taxon>
        <taxon>OSLEUM clade</taxon>
        <taxon>Lecanoromycetidae</taxon>
        <taxon>Lecanorales</taxon>
        <taxon>Lecanorineae</taxon>
        <taxon>Cladoniaceae</taxon>
        <taxon>Cladonia</taxon>
    </lineage>
</organism>
<reference evidence="12" key="1">
    <citation type="submission" date="2023-03" db="EMBL/GenBank/DDBJ databases">
        <title>Complete genome of Cladonia borealis.</title>
        <authorList>
            <person name="Park H."/>
        </authorList>
    </citation>
    <scope>NUCLEOTIDE SEQUENCE</scope>
    <source>
        <strain evidence="12">ANT050790</strain>
    </source>
</reference>
<proteinExistence type="inferred from homology"/>
<evidence type="ECO:0000256" key="9">
    <source>
        <dbReference type="ARBA" id="ARBA00023136"/>
    </source>
</evidence>
<keyword evidence="6 11" id="KW-0812">Transmembrane</keyword>
<evidence type="ECO:0000256" key="4">
    <source>
        <dbReference type="ARBA" id="ARBA00022676"/>
    </source>
</evidence>
<comment type="pathway">
    <text evidence="2">Glycolipid biosynthesis; glycosylphosphatidylinositol-anchor biosynthesis.</text>
</comment>
<protein>
    <recommendedName>
        <fullName evidence="11">Mannosyltransferase</fullName>
        <ecNumber evidence="11">2.4.1.-</ecNumber>
    </recommendedName>
</protein>
<dbReference type="EC" id="2.4.1.-" evidence="11"/>
<dbReference type="Pfam" id="PF03901">
    <property type="entry name" value="Glyco_transf_22"/>
    <property type="match status" value="1"/>
</dbReference>
<dbReference type="PANTHER" id="PTHR22760:SF3">
    <property type="entry name" value="GPI MANNOSYLTRANSFERASE 4"/>
    <property type="match status" value="1"/>
</dbReference>
<feature type="transmembrane region" description="Helical" evidence="11">
    <location>
        <begin position="6"/>
        <end position="23"/>
    </location>
</feature>
<evidence type="ECO:0000256" key="8">
    <source>
        <dbReference type="ARBA" id="ARBA00022989"/>
    </source>
</evidence>
<dbReference type="GO" id="GO:0006506">
    <property type="term" value="P:GPI anchor biosynthetic process"/>
    <property type="evidence" value="ECO:0007669"/>
    <property type="project" value="UniProtKB-KW"/>
</dbReference>
<keyword evidence="7 11" id="KW-0256">Endoplasmic reticulum</keyword>
<keyword evidence="8 11" id="KW-1133">Transmembrane helix</keyword>
<comment type="subcellular location">
    <subcellularLocation>
        <location evidence="1 11">Endoplasmic reticulum membrane</location>
        <topology evidence="1 11">Multi-pass membrane protein</topology>
    </subcellularLocation>
</comment>
<feature type="transmembrane region" description="Helical" evidence="11">
    <location>
        <begin position="91"/>
        <end position="112"/>
    </location>
</feature>
<sequence>MWTRTYLLLLVVRIYFALAPSYIHPDENFQGPEVIAETGNIYSFPHHLTWEFTSDKPVRSVFPLWPVYGLPMVVLHWIWSGIGTDEVPPQVVYYTLRILMFILSFVLEDWAIHDLVQSPRYRKLAVTLVASSYVTWTYQTHTFSNSVETLVVLWSLVMIQRILDNKQRDSLLSSAILGLLLTFGVFNRITFPAYVLVPCLYLVPHFLRKPFSLLALTTTTLLTTLLAIAIDTSFHQPTSPLLSTLLKSPTFTPLNSLLYNSNPSNLATHGLHPRYQHIFVSLPLLLGPSLSLLPSIRLSKPTTLPLLSAISATLLLSLIPHQEPRFLLPAIPLILSSLHLPSSKTLTRYWLATWILFNATMGILMGIYHQGGVIPTQSYLGNQKPLSPHHIPEIIWWRTYSPPIWLLDHNPITTTDLMGIHFPALQSHVDAALGPECNSNRSIGLVAPWSSMELDEQWTDRDIVMEEVWRWNRHLNLDDLDVGREGMWETVRRVVGRRGLVVRRIRRVCQDGGGGQGGGGLGGDW</sequence>
<dbReference type="GO" id="GO:0005789">
    <property type="term" value="C:endoplasmic reticulum membrane"/>
    <property type="evidence" value="ECO:0007669"/>
    <property type="project" value="UniProtKB-SubCell"/>
</dbReference>
<keyword evidence="9 11" id="KW-0472">Membrane</keyword>
<dbReference type="Proteomes" id="UP001166286">
    <property type="component" value="Unassembled WGS sequence"/>
</dbReference>
<evidence type="ECO:0000313" key="13">
    <source>
        <dbReference type="Proteomes" id="UP001166286"/>
    </source>
</evidence>
<keyword evidence="5" id="KW-0808">Transferase</keyword>
<name>A0AA39R3J4_9LECA</name>
<dbReference type="InterPro" id="IPR005599">
    <property type="entry name" value="GPI_mannosylTrfase"/>
</dbReference>
<keyword evidence="4 11" id="KW-0328">Glycosyltransferase</keyword>
<feature type="transmembrane region" description="Helical" evidence="11">
    <location>
        <begin position="349"/>
        <end position="368"/>
    </location>
</feature>
<evidence type="ECO:0000313" key="12">
    <source>
        <dbReference type="EMBL" id="KAK0512693.1"/>
    </source>
</evidence>
<dbReference type="GO" id="GO:0000026">
    <property type="term" value="F:alpha-1,2-mannosyltransferase activity"/>
    <property type="evidence" value="ECO:0007669"/>
    <property type="project" value="TreeGrafter"/>
</dbReference>
<keyword evidence="13" id="KW-1185">Reference proteome</keyword>
<evidence type="ECO:0000256" key="3">
    <source>
        <dbReference type="ARBA" id="ARBA00022502"/>
    </source>
</evidence>
<evidence type="ECO:0000256" key="7">
    <source>
        <dbReference type="ARBA" id="ARBA00022824"/>
    </source>
</evidence>
<gene>
    <name evidence="12" type="ORF">JMJ35_004710</name>
</gene>
<comment type="similarity">
    <text evidence="10">Belongs to the glycosyltransferase 22 family. PIGZ subfamily.</text>
</comment>
<feature type="transmembrane region" description="Helical" evidence="11">
    <location>
        <begin position="61"/>
        <end position="79"/>
    </location>
</feature>
<evidence type="ECO:0000256" key="11">
    <source>
        <dbReference type="RuleBase" id="RU363075"/>
    </source>
</evidence>
<evidence type="ECO:0000256" key="6">
    <source>
        <dbReference type="ARBA" id="ARBA00022692"/>
    </source>
</evidence>
<feature type="transmembrane region" description="Helical" evidence="11">
    <location>
        <begin position="211"/>
        <end position="230"/>
    </location>
</feature>
<evidence type="ECO:0000256" key="1">
    <source>
        <dbReference type="ARBA" id="ARBA00004477"/>
    </source>
</evidence>
<evidence type="ECO:0000256" key="5">
    <source>
        <dbReference type="ARBA" id="ARBA00022679"/>
    </source>
</evidence>
<evidence type="ECO:0000256" key="10">
    <source>
        <dbReference type="ARBA" id="ARBA00038466"/>
    </source>
</evidence>
<dbReference type="AlphaFoldDB" id="A0AA39R3J4"/>
<evidence type="ECO:0000256" key="2">
    <source>
        <dbReference type="ARBA" id="ARBA00004687"/>
    </source>
</evidence>